<name>A0AAD4BNV1_BOLED</name>
<proteinExistence type="predicted"/>
<dbReference type="SUPFAM" id="SSF55811">
    <property type="entry name" value="Nudix"/>
    <property type="match status" value="1"/>
</dbReference>
<organism evidence="2 3">
    <name type="scientific">Boletus edulis BED1</name>
    <dbReference type="NCBI Taxonomy" id="1328754"/>
    <lineage>
        <taxon>Eukaryota</taxon>
        <taxon>Fungi</taxon>
        <taxon>Dikarya</taxon>
        <taxon>Basidiomycota</taxon>
        <taxon>Agaricomycotina</taxon>
        <taxon>Agaricomycetes</taxon>
        <taxon>Agaricomycetidae</taxon>
        <taxon>Boletales</taxon>
        <taxon>Boletineae</taxon>
        <taxon>Boletaceae</taxon>
        <taxon>Boletoideae</taxon>
        <taxon>Boletus</taxon>
    </lineage>
</organism>
<dbReference type="Proteomes" id="UP001194468">
    <property type="component" value="Unassembled WGS sequence"/>
</dbReference>
<dbReference type="InterPro" id="IPR000086">
    <property type="entry name" value="NUDIX_hydrolase_dom"/>
</dbReference>
<feature type="domain" description="Nudix hydrolase" evidence="1">
    <location>
        <begin position="219"/>
        <end position="369"/>
    </location>
</feature>
<dbReference type="PANTHER" id="PTHR13622">
    <property type="entry name" value="THIAMIN PYROPHOSPHOKINASE"/>
    <property type="match status" value="1"/>
</dbReference>
<dbReference type="FunFam" id="3.90.79.10:FF:000019">
    <property type="entry name" value="Thiamin pyrophosphokinase, putative"/>
    <property type="match status" value="1"/>
</dbReference>
<protein>
    <submittedName>
        <fullName evidence="2">NUDIX hydrolase domain-like protein</fullName>
    </submittedName>
</protein>
<dbReference type="AlphaFoldDB" id="A0AAD4BNV1"/>
<keyword evidence="2" id="KW-0378">Hydrolase</keyword>
<evidence type="ECO:0000313" key="3">
    <source>
        <dbReference type="Proteomes" id="UP001194468"/>
    </source>
</evidence>
<dbReference type="PANTHER" id="PTHR13622:SF8">
    <property type="entry name" value="THIAMIN PYROPHOSPHOKINASE 1"/>
    <property type="match status" value="1"/>
</dbReference>
<accession>A0AAD4BNV1</accession>
<evidence type="ECO:0000259" key="1">
    <source>
        <dbReference type="PROSITE" id="PS51462"/>
    </source>
</evidence>
<dbReference type="Pfam" id="PF15916">
    <property type="entry name" value="DUF4743"/>
    <property type="match status" value="1"/>
</dbReference>
<dbReference type="EMBL" id="WHUW01000025">
    <property type="protein sequence ID" value="KAF8435481.1"/>
    <property type="molecule type" value="Genomic_DNA"/>
</dbReference>
<gene>
    <name evidence="2" type="ORF">L210DRAFT_3551319</name>
</gene>
<dbReference type="InterPro" id="IPR015797">
    <property type="entry name" value="NUDIX_hydrolase-like_dom_sf"/>
</dbReference>
<evidence type="ECO:0000313" key="2">
    <source>
        <dbReference type="EMBL" id="KAF8435481.1"/>
    </source>
</evidence>
<keyword evidence="3" id="KW-1185">Reference proteome</keyword>
<dbReference type="Gene3D" id="3.90.79.10">
    <property type="entry name" value="Nucleoside Triphosphate Pyrophosphohydrolase"/>
    <property type="match status" value="1"/>
</dbReference>
<reference evidence="2" key="1">
    <citation type="submission" date="2019-10" db="EMBL/GenBank/DDBJ databases">
        <authorList>
            <consortium name="DOE Joint Genome Institute"/>
            <person name="Kuo A."/>
            <person name="Miyauchi S."/>
            <person name="Kiss E."/>
            <person name="Drula E."/>
            <person name="Kohler A."/>
            <person name="Sanchez-Garcia M."/>
            <person name="Andreopoulos B."/>
            <person name="Barry K.W."/>
            <person name="Bonito G."/>
            <person name="Buee M."/>
            <person name="Carver A."/>
            <person name="Chen C."/>
            <person name="Cichocki N."/>
            <person name="Clum A."/>
            <person name="Culley D."/>
            <person name="Crous P.W."/>
            <person name="Fauchery L."/>
            <person name="Girlanda M."/>
            <person name="Hayes R."/>
            <person name="Keri Z."/>
            <person name="LaButti K."/>
            <person name="Lipzen A."/>
            <person name="Lombard V."/>
            <person name="Magnuson J."/>
            <person name="Maillard F."/>
            <person name="Morin E."/>
            <person name="Murat C."/>
            <person name="Nolan M."/>
            <person name="Ohm R."/>
            <person name="Pangilinan J."/>
            <person name="Pereira M."/>
            <person name="Perotto S."/>
            <person name="Peter M."/>
            <person name="Riley R."/>
            <person name="Sitrit Y."/>
            <person name="Stielow B."/>
            <person name="Szollosi G."/>
            <person name="Zifcakova L."/>
            <person name="Stursova M."/>
            <person name="Spatafora J.W."/>
            <person name="Tedersoo L."/>
            <person name="Vaario L.-M."/>
            <person name="Yamada A."/>
            <person name="Yan M."/>
            <person name="Wang P."/>
            <person name="Xu J."/>
            <person name="Bruns T."/>
            <person name="Baldrian P."/>
            <person name="Vilgalys R."/>
            <person name="Henrissat B."/>
            <person name="Grigoriev I.V."/>
            <person name="Hibbett D."/>
            <person name="Nagy L.G."/>
            <person name="Martin F.M."/>
        </authorList>
    </citation>
    <scope>NUCLEOTIDE SEQUENCE</scope>
    <source>
        <strain evidence="2">BED1</strain>
    </source>
</reference>
<dbReference type="GO" id="GO:0044715">
    <property type="term" value="F:8-oxo-dGDP phosphatase activity"/>
    <property type="evidence" value="ECO:0007669"/>
    <property type="project" value="TreeGrafter"/>
</dbReference>
<dbReference type="PROSITE" id="PS51462">
    <property type="entry name" value="NUDIX"/>
    <property type="match status" value="1"/>
</dbReference>
<dbReference type="InterPro" id="IPR031804">
    <property type="entry name" value="DUF4743"/>
</dbReference>
<dbReference type="Pfam" id="PF00293">
    <property type="entry name" value="NUDIX"/>
    <property type="match status" value="1"/>
</dbReference>
<comment type="caution">
    <text evidence="2">The sequence shown here is derived from an EMBL/GenBank/DDBJ whole genome shotgun (WGS) entry which is preliminary data.</text>
</comment>
<sequence>MYFRVKHYAGTWTRTCKPYLLHAERANLWLLGPRVSGTTTSCFRTFNTTGRHQLSLLSLVHSAINLALPFGPFDDAAITHRASCTGNAGFIPPEEEERLLPMFLRSTSLSSPVGFLRPKVVEKILENDKETGKKSIWNVLRRPDDSPWAICFANHVADSETRTEGIRVVLERWKAEGLFPDILKGWSDETYPVYLPQQERPGTTSNTAFGIERAGLPLFGFANFGCLLTAFYDCPATNKTMLWIPRRSLTKSTFPGRYDCTVGGGMGLGETPNETIIRECTEEASLPSDFVRKHARSTGMLNFTNQSPSKWILPGIYYLYELRLPNDGTIMPRTNAKDGEVDTFQLMDVEEVMQRLLQGQFKPSSAMALVDFCIRRGIITPDSNSEYLDICLAMRRPVVLPLP</sequence>
<dbReference type="CDD" id="cd03676">
    <property type="entry name" value="NUDIX_Tnr3_like"/>
    <property type="match status" value="1"/>
</dbReference>
<reference evidence="2" key="2">
    <citation type="journal article" date="2020" name="Nat. Commun.">
        <title>Large-scale genome sequencing of mycorrhizal fungi provides insights into the early evolution of symbiotic traits.</title>
        <authorList>
            <person name="Miyauchi S."/>
            <person name="Kiss E."/>
            <person name="Kuo A."/>
            <person name="Drula E."/>
            <person name="Kohler A."/>
            <person name="Sanchez-Garcia M."/>
            <person name="Morin E."/>
            <person name="Andreopoulos B."/>
            <person name="Barry K.W."/>
            <person name="Bonito G."/>
            <person name="Buee M."/>
            <person name="Carver A."/>
            <person name="Chen C."/>
            <person name="Cichocki N."/>
            <person name="Clum A."/>
            <person name="Culley D."/>
            <person name="Crous P.W."/>
            <person name="Fauchery L."/>
            <person name="Girlanda M."/>
            <person name="Hayes R.D."/>
            <person name="Keri Z."/>
            <person name="LaButti K."/>
            <person name="Lipzen A."/>
            <person name="Lombard V."/>
            <person name="Magnuson J."/>
            <person name="Maillard F."/>
            <person name="Murat C."/>
            <person name="Nolan M."/>
            <person name="Ohm R.A."/>
            <person name="Pangilinan J."/>
            <person name="Pereira M.F."/>
            <person name="Perotto S."/>
            <person name="Peter M."/>
            <person name="Pfister S."/>
            <person name="Riley R."/>
            <person name="Sitrit Y."/>
            <person name="Stielow J.B."/>
            <person name="Szollosi G."/>
            <person name="Zifcakova L."/>
            <person name="Stursova M."/>
            <person name="Spatafora J.W."/>
            <person name="Tedersoo L."/>
            <person name="Vaario L.M."/>
            <person name="Yamada A."/>
            <person name="Yan M."/>
            <person name="Wang P."/>
            <person name="Xu J."/>
            <person name="Bruns T."/>
            <person name="Baldrian P."/>
            <person name="Vilgalys R."/>
            <person name="Dunand C."/>
            <person name="Henrissat B."/>
            <person name="Grigoriev I.V."/>
            <person name="Hibbett D."/>
            <person name="Nagy L.G."/>
            <person name="Martin F.M."/>
        </authorList>
    </citation>
    <scope>NUCLEOTIDE SEQUENCE</scope>
    <source>
        <strain evidence="2">BED1</strain>
    </source>
</reference>